<keyword evidence="2" id="KW-0732">Signal</keyword>
<dbReference type="InterPro" id="IPR029058">
    <property type="entry name" value="AB_hydrolase_fold"/>
</dbReference>
<evidence type="ECO:0000313" key="4">
    <source>
        <dbReference type="Proteomes" id="UP001432166"/>
    </source>
</evidence>
<dbReference type="RefSeq" id="WP_328939122.1">
    <property type="nucleotide sequence ID" value="NZ_CP108133.1"/>
</dbReference>
<accession>A0ABZ1JNV9</accession>
<organism evidence="3 4">
    <name type="scientific">Streptomyces tauricus</name>
    <dbReference type="NCBI Taxonomy" id="68274"/>
    <lineage>
        <taxon>Bacteria</taxon>
        <taxon>Bacillati</taxon>
        <taxon>Actinomycetota</taxon>
        <taxon>Actinomycetes</taxon>
        <taxon>Kitasatosporales</taxon>
        <taxon>Streptomycetaceae</taxon>
        <taxon>Streptomyces</taxon>
        <taxon>Streptomyces aurantiacus group</taxon>
    </lineage>
</organism>
<name>A0ABZ1JNV9_9ACTN</name>
<keyword evidence="4" id="KW-1185">Reference proteome</keyword>
<dbReference type="EMBL" id="CP108133">
    <property type="protein sequence ID" value="WTP53331.1"/>
    <property type="molecule type" value="Genomic_DNA"/>
</dbReference>
<evidence type="ECO:0000256" key="1">
    <source>
        <dbReference type="SAM" id="MobiDB-lite"/>
    </source>
</evidence>
<gene>
    <name evidence="3" type="ORF">OG288_36475</name>
</gene>
<sequence>MIRTRRIRVTAVAVLVALAGSPGPAQAEQPHEAGLFSAKDDHPLPPGWRIGGERGARELVWRAAKAVPMGDARVEFRTGDRLLGVPKPARDGRTFRLALGETRPEQLSDLQVTAAGRRLDAAADDTHRSGPHVPRVPEKARTQVPANGVDPGRPGAYRTVTGEYDLAPVRLPGFDTPVEMTAEVVAPKGATGSRPLALFLHGRHDTCYKPGSEDDVTGDWPCADGYKPIPSHLGYLRDQQLLASQGYVTVSISANGINAQDWQAEDAGAQARSSLVRQHLAHWADWTARRSSAPAPRSSTPAVVREAAKTDLSRVLLVGHSRGGEGVNRAAMDSLYPPPAAEDGYRGPVRWKVRGTVLVGPTIFGRNPVADVPSVTLLPGCDGDVSDLQGEDFVDGTRGIGRGTALHSAVYMVGANHNYFNSEWTPGEAVAPARDDFTIDPEEPDPVCTPGTATRLTAAQQHKAGATYIAAAARLFVAGDDRVRPLLDGSGRRAPSADPARVLTHAVGARRSGGFLPDGGVEVTGARLCSAVDPDPAVACLDPETPGSSPHFASWETEQETGRSAVDLKWSAPGSAARITPAEPLSLRGSQKLALRVFVPPNTTGTTFDVSLTDSSDRRVTLGSVRVDGLPGSAHTASYWAQELRVPLTAANRAGLDLRRVTSLELTPRSPSGRAWLMDAWGWAPGTPAVRAAVLPRVDVGRTTVEEGDSGTRTYRIPVEISGHGSGQVRVYVLDPESGRAENCLVTVRPGSDAIDVPVEVRGDTVYGYDMEHDIAVEAVHHAVVGKHRGGITVANDDPEPVVTLSPVADRVTEGEALTWRLSVDAPAAVDIWQPVRVLPVTEGAELSTRDVDPRWLAEWSGEVPDPERPLSDASLWAWLNIPPGATGVDFVVPTVRDEVAEPAESMRLAMTDNNAEPLPGGPVLTGTVLDTP</sequence>
<dbReference type="Proteomes" id="UP001432166">
    <property type="component" value="Chromosome"/>
</dbReference>
<feature type="signal peptide" evidence="2">
    <location>
        <begin position="1"/>
        <end position="27"/>
    </location>
</feature>
<feature type="chain" id="PRO_5046999666" description="Secreted protein" evidence="2">
    <location>
        <begin position="28"/>
        <end position="933"/>
    </location>
</feature>
<evidence type="ECO:0000256" key="2">
    <source>
        <dbReference type="SAM" id="SignalP"/>
    </source>
</evidence>
<evidence type="ECO:0000313" key="3">
    <source>
        <dbReference type="EMBL" id="WTP53331.1"/>
    </source>
</evidence>
<protein>
    <recommendedName>
        <fullName evidence="5">Secreted protein</fullName>
    </recommendedName>
</protein>
<dbReference type="Gene3D" id="3.40.50.1820">
    <property type="entry name" value="alpha/beta hydrolase"/>
    <property type="match status" value="1"/>
</dbReference>
<dbReference type="SUPFAM" id="SSF53474">
    <property type="entry name" value="alpha/beta-Hydrolases"/>
    <property type="match status" value="1"/>
</dbReference>
<proteinExistence type="predicted"/>
<reference evidence="3" key="1">
    <citation type="submission" date="2022-10" db="EMBL/GenBank/DDBJ databases">
        <title>The complete genomes of actinobacterial strains from the NBC collection.</title>
        <authorList>
            <person name="Joergensen T.S."/>
            <person name="Alvarez Arevalo M."/>
            <person name="Sterndorff E.B."/>
            <person name="Faurdal D."/>
            <person name="Vuksanovic O."/>
            <person name="Mourched A.-S."/>
            <person name="Charusanti P."/>
            <person name="Shaw S."/>
            <person name="Blin K."/>
            <person name="Weber T."/>
        </authorList>
    </citation>
    <scope>NUCLEOTIDE SEQUENCE</scope>
    <source>
        <strain evidence="3">NBC_00189</strain>
    </source>
</reference>
<feature type="region of interest" description="Disordered" evidence="1">
    <location>
        <begin position="913"/>
        <end position="933"/>
    </location>
</feature>
<evidence type="ECO:0008006" key="5">
    <source>
        <dbReference type="Google" id="ProtNLM"/>
    </source>
</evidence>